<evidence type="ECO:0000256" key="9">
    <source>
        <dbReference type="ARBA" id="ARBA00023136"/>
    </source>
</evidence>
<dbReference type="InParanoid" id="A0A1S3J2D8"/>
<evidence type="ECO:0000256" key="2">
    <source>
        <dbReference type="ARBA" id="ARBA00008135"/>
    </source>
</evidence>
<keyword evidence="8" id="KW-0496">Mitochondrion</keyword>
<dbReference type="Pfam" id="PF02936">
    <property type="entry name" value="COX4"/>
    <property type="match status" value="1"/>
</dbReference>
<dbReference type="PANTHER" id="PTHR10707:SF10">
    <property type="entry name" value="CYTOCHROME C OXIDASE SUBUNIT 4"/>
    <property type="match status" value="1"/>
</dbReference>
<dbReference type="GeneID" id="106169530"/>
<keyword evidence="3" id="KW-0812">Transmembrane</keyword>
<dbReference type="GO" id="GO:0005743">
    <property type="term" value="C:mitochondrial inner membrane"/>
    <property type="evidence" value="ECO:0007669"/>
    <property type="project" value="UniProtKB-SubCell"/>
</dbReference>
<evidence type="ECO:0000313" key="10">
    <source>
        <dbReference type="Proteomes" id="UP000085678"/>
    </source>
</evidence>
<evidence type="ECO:0000256" key="5">
    <source>
        <dbReference type="ARBA" id="ARBA00022946"/>
    </source>
</evidence>
<dbReference type="SUPFAM" id="SSF81406">
    <property type="entry name" value="Mitochondrial cytochrome c oxidase subunit IV"/>
    <property type="match status" value="1"/>
</dbReference>
<accession>A0A1S3J2D8</accession>
<gene>
    <name evidence="11" type="primary">LOC106169530</name>
</gene>
<dbReference type="OrthoDB" id="186013at2759"/>
<dbReference type="KEGG" id="lak:106169530"/>
<comment type="subcellular location">
    <subcellularLocation>
        <location evidence="1">Mitochondrion inner membrane</location>
        <topology evidence="1">Single-pass membrane protein</topology>
    </subcellularLocation>
</comment>
<evidence type="ECO:0000313" key="11">
    <source>
        <dbReference type="RefSeq" id="XP_013404456.1"/>
    </source>
</evidence>
<dbReference type="GO" id="GO:0045277">
    <property type="term" value="C:respiratory chain complex IV"/>
    <property type="evidence" value="ECO:0007669"/>
    <property type="project" value="InterPro"/>
</dbReference>
<dbReference type="FunCoup" id="A0A1S3J2D8">
    <property type="interactions" value="1330"/>
</dbReference>
<comment type="similarity">
    <text evidence="2">Belongs to the cytochrome c oxidase IV family.</text>
</comment>
<keyword evidence="7" id="KW-0560">Oxidoreductase</keyword>
<dbReference type="GO" id="GO:0006123">
    <property type="term" value="P:mitochondrial electron transport, cytochrome c to oxygen"/>
    <property type="evidence" value="ECO:0007669"/>
    <property type="project" value="InterPro"/>
</dbReference>
<dbReference type="Gene3D" id="1.10.442.10">
    <property type="entry name" value="Cytochrome c oxidase subunit IV"/>
    <property type="match status" value="1"/>
</dbReference>
<organism evidence="10 11">
    <name type="scientific">Lingula anatina</name>
    <name type="common">Brachiopod</name>
    <name type="synonym">Lingula unguis</name>
    <dbReference type="NCBI Taxonomy" id="7574"/>
    <lineage>
        <taxon>Eukaryota</taxon>
        <taxon>Metazoa</taxon>
        <taxon>Spiralia</taxon>
        <taxon>Lophotrochozoa</taxon>
        <taxon>Brachiopoda</taxon>
        <taxon>Linguliformea</taxon>
        <taxon>Lingulata</taxon>
        <taxon>Lingulida</taxon>
        <taxon>Linguloidea</taxon>
        <taxon>Lingulidae</taxon>
        <taxon>Lingula</taxon>
    </lineage>
</organism>
<evidence type="ECO:0000256" key="7">
    <source>
        <dbReference type="ARBA" id="ARBA00023002"/>
    </source>
</evidence>
<reference evidence="11" key="1">
    <citation type="submission" date="2025-08" db="UniProtKB">
        <authorList>
            <consortium name="RefSeq"/>
        </authorList>
    </citation>
    <scope>IDENTIFICATION</scope>
    <source>
        <tissue evidence="11">Gonads</tissue>
    </source>
</reference>
<proteinExistence type="inferred from homology"/>
<evidence type="ECO:0000256" key="6">
    <source>
        <dbReference type="ARBA" id="ARBA00022989"/>
    </source>
</evidence>
<dbReference type="PANTHER" id="PTHR10707">
    <property type="entry name" value="CYTOCHROME C OXIDASE SUBUNIT IV"/>
    <property type="match status" value="1"/>
</dbReference>
<dbReference type="InterPro" id="IPR036639">
    <property type="entry name" value="Cyt_c_oxidase_su4_sf"/>
</dbReference>
<dbReference type="Proteomes" id="UP000085678">
    <property type="component" value="Unplaced"/>
</dbReference>
<protein>
    <submittedName>
        <fullName evidence="11">Cytochrome c oxidase subunit 4 isoform 1, mitochondrial</fullName>
    </submittedName>
</protein>
<keyword evidence="5" id="KW-0809">Transit peptide</keyword>
<name>A0A1S3J2D8_LINAN</name>
<keyword evidence="10" id="KW-1185">Reference proteome</keyword>
<dbReference type="InterPro" id="IPR004203">
    <property type="entry name" value="Cyt_c_oxidase_su4_fam"/>
</dbReference>
<keyword evidence="9" id="KW-0472">Membrane</keyword>
<dbReference type="GO" id="GO:0016491">
    <property type="term" value="F:oxidoreductase activity"/>
    <property type="evidence" value="ECO:0007669"/>
    <property type="project" value="UniProtKB-KW"/>
</dbReference>
<dbReference type="STRING" id="7574.A0A1S3J2D8"/>
<dbReference type="AlphaFoldDB" id="A0A1S3J2D8"/>
<evidence type="ECO:0000256" key="4">
    <source>
        <dbReference type="ARBA" id="ARBA00022792"/>
    </source>
</evidence>
<evidence type="ECO:0000256" key="1">
    <source>
        <dbReference type="ARBA" id="ARBA00004434"/>
    </source>
</evidence>
<keyword evidence="4" id="KW-0999">Mitochondrion inner membrane</keyword>
<dbReference type="RefSeq" id="XP_013404456.1">
    <property type="nucleotide sequence ID" value="XM_013549002.1"/>
</dbReference>
<sequence>MASGLLRVPVILGRRTLVTSVPRLSGVTTTGDEVPVVGIQVPVTEEENSKWLLENNPPAPAKKGRNAHLREKLYTVIGNRDIVGPGVSGFAEYIEAEEFPFPAVRFMEPYPEIMPLLEKEKGDWKNLSIDEKKTLYRYSYRQTLKEEYTPEGLGKRLLIGTLFGLSCTMIYTQITIDYIFPWDPRAARTRQADWQGVHLGKLIAQNTSYTPGDPYWDYDKGEWRK</sequence>
<evidence type="ECO:0000256" key="3">
    <source>
        <dbReference type="ARBA" id="ARBA00022692"/>
    </source>
</evidence>
<keyword evidence="6" id="KW-1133">Transmembrane helix</keyword>
<evidence type="ECO:0000256" key="8">
    <source>
        <dbReference type="ARBA" id="ARBA00023128"/>
    </source>
</evidence>